<name>A0AAN6VB14_9PEZI</name>
<comment type="caution">
    <text evidence="2">The sequence shown here is derived from an EMBL/GenBank/DDBJ whole genome shotgun (WGS) entry which is preliminary data.</text>
</comment>
<keyword evidence="3" id="KW-1185">Reference proteome</keyword>
<sequence>MDSFARHGYAQGHRSSRVETKPVSSLSQQWEYGYAAPSDGRRRPAEGVGFEDGHREAMRARDVYHRRPLGTYDPVGPYREREAIHERGPYREGEPIHQRVELRRKHEEPPQSRLEPRADSASDTDESGPRIARHTRLRDEDPGVVNYYFDLDPEPVFYSFGELAGRENGSPQLSGDGLSDNESGAAAQDEEVSAADETLSPAAYHVLESQYSSDGYEHGHHSAKLTAVLSERATVS</sequence>
<dbReference type="RefSeq" id="XP_062641012.1">
    <property type="nucleotide sequence ID" value="XM_062779019.1"/>
</dbReference>
<gene>
    <name evidence="2" type="ORF">C8A04DRAFT_24188</name>
</gene>
<evidence type="ECO:0000313" key="3">
    <source>
        <dbReference type="Proteomes" id="UP001302676"/>
    </source>
</evidence>
<dbReference type="EMBL" id="MU853555">
    <property type="protein sequence ID" value="KAK4147641.1"/>
    <property type="molecule type" value="Genomic_DNA"/>
</dbReference>
<dbReference type="Proteomes" id="UP001302676">
    <property type="component" value="Unassembled WGS sequence"/>
</dbReference>
<proteinExistence type="predicted"/>
<organism evidence="2 3">
    <name type="scientific">Dichotomopilus funicola</name>
    <dbReference type="NCBI Taxonomy" id="1934379"/>
    <lineage>
        <taxon>Eukaryota</taxon>
        <taxon>Fungi</taxon>
        <taxon>Dikarya</taxon>
        <taxon>Ascomycota</taxon>
        <taxon>Pezizomycotina</taxon>
        <taxon>Sordariomycetes</taxon>
        <taxon>Sordariomycetidae</taxon>
        <taxon>Sordariales</taxon>
        <taxon>Chaetomiaceae</taxon>
        <taxon>Dichotomopilus</taxon>
    </lineage>
</organism>
<dbReference type="AlphaFoldDB" id="A0AAN6VB14"/>
<feature type="compositionally biased region" description="Basic and acidic residues" evidence="1">
    <location>
        <begin position="78"/>
        <end position="120"/>
    </location>
</feature>
<feature type="compositionally biased region" description="Basic and acidic residues" evidence="1">
    <location>
        <begin position="39"/>
        <end position="65"/>
    </location>
</feature>
<reference evidence="2" key="1">
    <citation type="journal article" date="2023" name="Mol. Phylogenet. Evol.">
        <title>Genome-scale phylogeny and comparative genomics of the fungal order Sordariales.</title>
        <authorList>
            <person name="Hensen N."/>
            <person name="Bonometti L."/>
            <person name="Westerberg I."/>
            <person name="Brannstrom I.O."/>
            <person name="Guillou S."/>
            <person name="Cros-Aarteil S."/>
            <person name="Calhoun S."/>
            <person name="Haridas S."/>
            <person name="Kuo A."/>
            <person name="Mondo S."/>
            <person name="Pangilinan J."/>
            <person name="Riley R."/>
            <person name="LaButti K."/>
            <person name="Andreopoulos B."/>
            <person name="Lipzen A."/>
            <person name="Chen C."/>
            <person name="Yan M."/>
            <person name="Daum C."/>
            <person name="Ng V."/>
            <person name="Clum A."/>
            <person name="Steindorff A."/>
            <person name="Ohm R.A."/>
            <person name="Martin F."/>
            <person name="Silar P."/>
            <person name="Natvig D.O."/>
            <person name="Lalanne C."/>
            <person name="Gautier V."/>
            <person name="Ament-Velasquez S.L."/>
            <person name="Kruys A."/>
            <person name="Hutchinson M.I."/>
            <person name="Powell A.J."/>
            <person name="Barry K."/>
            <person name="Miller A.N."/>
            <person name="Grigoriev I.V."/>
            <person name="Debuchy R."/>
            <person name="Gladieux P."/>
            <person name="Hiltunen Thoren M."/>
            <person name="Johannesson H."/>
        </authorList>
    </citation>
    <scope>NUCLEOTIDE SEQUENCE</scope>
    <source>
        <strain evidence="2">CBS 141.50</strain>
    </source>
</reference>
<protein>
    <submittedName>
        <fullName evidence="2">Uncharacterized protein</fullName>
    </submittedName>
</protein>
<feature type="region of interest" description="Disordered" evidence="1">
    <location>
        <begin position="162"/>
        <end position="201"/>
    </location>
</feature>
<accession>A0AAN6VB14</accession>
<feature type="region of interest" description="Disordered" evidence="1">
    <location>
        <begin position="1"/>
        <end position="144"/>
    </location>
</feature>
<evidence type="ECO:0000256" key="1">
    <source>
        <dbReference type="SAM" id="MobiDB-lite"/>
    </source>
</evidence>
<reference evidence="2" key="2">
    <citation type="submission" date="2023-05" db="EMBL/GenBank/DDBJ databases">
        <authorList>
            <consortium name="Lawrence Berkeley National Laboratory"/>
            <person name="Steindorff A."/>
            <person name="Hensen N."/>
            <person name="Bonometti L."/>
            <person name="Westerberg I."/>
            <person name="Brannstrom I.O."/>
            <person name="Guillou S."/>
            <person name="Cros-Aarteil S."/>
            <person name="Calhoun S."/>
            <person name="Haridas S."/>
            <person name="Kuo A."/>
            <person name="Mondo S."/>
            <person name="Pangilinan J."/>
            <person name="Riley R."/>
            <person name="Labutti K."/>
            <person name="Andreopoulos B."/>
            <person name="Lipzen A."/>
            <person name="Chen C."/>
            <person name="Yanf M."/>
            <person name="Daum C."/>
            <person name="Ng V."/>
            <person name="Clum A."/>
            <person name="Ohm R."/>
            <person name="Martin F."/>
            <person name="Silar P."/>
            <person name="Natvig D."/>
            <person name="Lalanne C."/>
            <person name="Gautier V."/>
            <person name="Ament-Velasquez S.L."/>
            <person name="Kruys A."/>
            <person name="Hutchinson M.I."/>
            <person name="Powell A.J."/>
            <person name="Barry K."/>
            <person name="Miller A.N."/>
            <person name="Grigoriev I.V."/>
            <person name="Debuchy R."/>
            <person name="Gladieux P."/>
            <person name="Thoren M.H."/>
            <person name="Johannesson H."/>
        </authorList>
    </citation>
    <scope>NUCLEOTIDE SEQUENCE</scope>
    <source>
        <strain evidence="2">CBS 141.50</strain>
    </source>
</reference>
<dbReference type="GeneID" id="87815632"/>
<evidence type="ECO:0000313" key="2">
    <source>
        <dbReference type="EMBL" id="KAK4147641.1"/>
    </source>
</evidence>